<protein>
    <submittedName>
        <fullName evidence="1">Uncharacterized protein</fullName>
    </submittedName>
</protein>
<reference evidence="1" key="1">
    <citation type="journal article" date="2021" name="Proc. Natl. Acad. Sci. U.S.A.">
        <title>A Catalog of Tens of Thousands of Viruses from Human Metagenomes Reveals Hidden Associations with Chronic Diseases.</title>
        <authorList>
            <person name="Tisza M.J."/>
            <person name="Buck C.B."/>
        </authorList>
    </citation>
    <scope>NUCLEOTIDE SEQUENCE</scope>
    <source>
        <strain evidence="1">CtqMr7</strain>
    </source>
</reference>
<organism evidence="1">
    <name type="scientific">Myoviridae sp. ctqMr7</name>
    <dbReference type="NCBI Taxonomy" id="2823552"/>
    <lineage>
        <taxon>Viruses</taxon>
        <taxon>Duplodnaviria</taxon>
        <taxon>Heunggongvirae</taxon>
        <taxon>Uroviricota</taxon>
        <taxon>Caudoviricetes</taxon>
    </lineage>
</organism>
<dbReference type="EMBL" id="BK014721">
    <property type="protein sequence ID" value="DAD69456.1"/>
    <property type="molecule type" value="Genomic_DNA"/>
</dbReference>
<evidence type="ECO:0000313" key="1">
    <source>
        <dbReference type="EMBL" id="DAD69456.1"/>
    </source>
</evidence>
<sequence length="34" mass="4008">MNKNIENCLWLWYNKKVEVGSLSVRNTKLNVPCI</sequence>
<accession>A0A8S5LHW0</accession>
<proteinExistence type="predicted"/>
<name>A0A8S5LHW0_9CAUD</name>